<accession>A0A9D4IW41</accession>
<dbReference type="EMBL" id="JAIWYP010000008">
    <property type="protein sequence ID" value="KAH3786333.1"/>
    <property type="molecule type" value="Genomic_DNA"/>
</dbReference>
<feature type="region of interest" description="Disordered" evidence="1">
    <location>
        <begin position="1"/>
        <end position="60"/>
    </location>
</feature>
<feature type="compositionally biased region" description="Polar residues" evidence="1">
    <location>
        <begin position="1"/>
        <end position="10"/>
    </location>
</feature>
<reference evidence="2" key="2">
    <citation type="submission" date="2020-11" db="EMBL/GenBank/DDBJ databases">
        <authorList>
            <person name="McCartney M.A."/>
            <person name="Auch B."/>
            <person name="Kono T."/>
            <person name="Mallez S."/>
            <person name="Becker A."/>
            <person name="Gohl D.M."/>
            <person name="Silverstein K.A.T."/>
            <person name="Koren S."/>
            <person name="Bechman K.B."/>
            <person name="Herman A."/>
            <person name="Abrahante J.E."/>
            <person name="Garbe J."/>
        </authorList>
    </citation>
    <scope>NUCLEOTIDE SEQUENCE</scope>
    <source>
        <strain evidence="2">Duluth1</strain>
        <tissue evidence="2">Whole animal</tissue>
    </source>
</reference>
<organism evidence="2 3">
    <name type="scientific">Dreissena polymorpha</name>
    <name type="common">Zebra mussel</name>
    <name type="synonym">Mytilus polymorpha</name>
    <dbReference type="NCBI Taxonomy" id="45954"/>
    <lineage>
        <taxon>Eukaryota</taxon>
        <taxon>Metazoa</taxon>
        <taxon>Spiralia</taxon>
        <taxon>Lophotrochozoa</taxon>
        <taxon>Mollusca</taxon>
        <taxon>Bivalvia</taxon>
        <taxon>Autobranchia</taxon>
        <taxon>Heteroconchia</taxon>
        <taxon>Euheterodonta</taxon>
        <taxon>Imparidentia</taxon>
        <taxon>Neoheterodontei</taxon>
        <taxon>Myida</taxon>
        <taxon>Dreissenoidea</taxon>
        <taxon>Dreissenidae</taxon>
        <taxon>Dreissena</taxon>
    </lineage>
</organism>
<evidence type="ECO:0000313" key="2">
    <source>
        <dbReference type="EMBL" id="KAH3786333.1"/>
    </source>
</evidence>
<protein>
    <submittedName>
        <fullName evidence="2">Uncharacterized protein</fullName>
    </submittedName>
</protein>
<evidence type="ECO:0000256" key="1">
    <source>
        <dbReference type="SAM" id="MobiDB-lite"/>
    </source>
</evidence>
<dbReference type="AlphaFoldDB" id="A0A9D4IW41"/>
<evidence type="ECO:0000313" key="3">
    <source>
        <dbReference type="Proteomes" id="UP000828390"/>
    </source>
</evidence>
<comment type="caution">
    <text evidence="2">The sequence shown here is derived from an EMBL/GenBank/DDBJ whole genome shotgun (WGS) entry which is preliminary data.</text>
</comment>
<keyword evidence="3" id="KW-1185">Reference proteome</keyword>
<name>A0A9D4IW41_DREPO</name>
<proteinExistence type="predicted"/>
<sequence>MAAESSSDVGSTRGPGLTSGTIRGARDVSETQMVRSVLEPKSLVQEDEVSEGMEGSTCGP</sequence>
<dbReference type="Proteomes" id="UP000828390">
    <property type="component" value="Unassembled WGS sequence"/>
</dbReference>
<reference evidence="2" key="1">
    <citation type="journal article" date="2019" name="bioRxiv">
        <title>The Genome of the Zebra Mussel, Dreissena polymorpha: A Resource for Invasive Species Research.</title>
        <authorList>
            <person name="McCartney M.A."/>
            <person name="Auch B."/>
            <person name="Kono T."/>
            <person name="Mallez S."/>
            <person name="Zhang Y."/>
            <person name="Obille A."/>
            <person name="Becker A."/>
            <person name="Abrahante J.E."/>
            <person name="Garbe J."/>
            <person name="Badalamenti J.P."/>
            <person name="Herman A."/>
            <person name="Mangelson H."/>
            <person name="Liachko I."/>
            <person name="Sullivan S."/>
            <person name="Sone E.D."/>
            <person name="Koren S."/>
            <person name="Silverstein K.A.T."/>
            <person name="Beckman K.B."/>
            <person name="Gohl D.M."/>
        </authorList>
    </citation>
    <scope>NUCLEOTIDE SEQUENCE</scope>
    <source>
        <strain evidence="2">Duluth1</strain>
        <tissue evidence="2">Whole animal</tissue>
    </source>
</reference>
<gene>
    <name evidence="2" type="ORF">DPMN_164440</name>
</gene>